<evidence type="ECO:0000256" key="1">
    <source>
        <dbReference type="SAM" id="MobiDB-lite"/>
    </source>
</evidence>
<comment type="caution">
    <text evidence="2">The sequence shown here is derived from an EMBL/GenBank/DDBJ whole genome shotgun (WGS) entry which is preliminary data.</text>
</comment>
<proteinExistence type="predicted"/>
<accession>A0ABX3LIA8</accession>
<dbReference type="InterPro" id="IPR046036">
    <property type="entry name" value="DUF5994"/>
</dbReference>
<evidence type="ECO:0000313" key="2">
    <source>
        <dbReference type="EMBL" id="OOQ50515.1"/>
    </source>
</evidence>
<dbReference type="Proteomes" id="UP000190306">
    <property type="component" value="Chromosome"/>
</dbReference>
<gene>
    <name evidence="2" type="ORF">AFM16_20540</name>
</gene>
<organism evidence="2 3">
    <name type="scientific">Streptomyces antibioticus</name>
    <dbReference type="NCBI Taxonomy" id="1890"/>
    <lineage>
        <taxon>Bacteria</taxon>
        <taxon>Bacillati</taxon>
        <taxon>Actinomycetota</taxon>
        <taxon>Actinomycetes</taxon>
        <taxon>Kitasatosporales</taxon>
        <taxon>Streptomycetaceae</taxon>
        <taxon>Streptomyces</taxon>
    </lineage>
</organism>
<reference evidence="2 3" key="1">
    <citation type="submission" date="2015-07" db="EMBL/GenBank/DDBJ databases">
        <title>Draft Genome Sequence of Streptomyces antibioticus, IMRU 3720 reveals insights in the evolution of actinomycin biosynthetic gene clusters in Streptomyces.</title>
        <authorList>
            <person name="Crnovcic I."/>
            <person name="Ruckert C."/>
            <person name="Kalinowksi J."/>
            <person name="Keller U."/>
        </authorList>
    </citation>
    <scope>NUCLEOTIDE SEQUENCE [LARGE SCALE GENOMIC DNA]</scope>
    <source>
        <strain evidence="2 3">DSM 41481</strain>
    </source>
</reference>
<keyword evidence="3" id="KW-1185">Reference proteome</keyword>
<sequence>MPVARLALAPGSGGGRGPLDGAWWPRCDLLELELPALLGSLAPGLGAVVRVTVDAVAWPDAPRTVRAPGRVVEVALSAVDAEAHAIALHYGTADRRQLLVIPPRESLAAATWLLATASDPLNALTATHMLALAQAEFEADFDRDFDGRNFDGRGFDSGRESDGDDG</sequence>
<dbReference type="Pfam" id="PF19457">
    <property type="entry name" value="DUF5994"/>
    <property type="match status" value="1"/>
</dbReference>
<name>A0ABX3LIA8_STRAT</name>
<protein>
    <submittedName>
        <fullName evidence="2">Uncharacterized protein</fullName>
    </submittedName>
</protein>
<evidence type="ECO:0000313" key="3">
    <source>
        <dbReference type="Proteomes" id="UP000190306"/>
    </source>
</evidence>
<feature type="region of interest" description="Disordered" evidence="1">
    <location>
        <begin position="146"/>
        <end position="166"/>
    </location>
</feature>
<dbReference type="EMBL" id="LHQL01000010">
    <property type="protein sequence ID" value="OOQ50515.1"/>
    <property type="molecule type" value="Genomic_DNA"/>
</dbReference>